<comment type="caution">
    <text evidence="3">The sequence shown here is derived from an EMBL/GenBank/DDBJ whole genome shotgun (WGS) entry which is preliminary data.</text>
</comment>
<protein>
    <submittedName>
        <fullName evidence="3">Uncharacterized protein</fullName>
    </submittedName>
</protein>
<feature type="compositionally biased region" description="Low complexity" evidence="1">
    <location>
        <begin position="62"/>
        <end position="80"/>
    </location>
</feature>
<feature type="region of interest" description="Disordered" evidence="1">
    <location>
        <begin position="49"/>
        <end position="80"/>
    </location>
</feature>
<keyword evidence="4" id="KW-1185">Reference proteome</keyword>
<feature type="signal peptide" evidence="2">
    <location>
        <begin position="1"/>
        <end position="24"/>
    </location>
</feature>
<sequence length="144" mass="16252">MIFSTLLICGVCAFVAHTFNKSQSEVYCTTHDVFKDVLYSEFTAPPHHSQLSMQYSSRQSAQPQYPHHQQPQNVQNVQQQPQYVQTPYGQVLNPPANSPSQHLAHTCYLQGQNVSEVKTVETHAPTQEEVDLLNVSLDKDLDLV</sequence>
<evidence type="ECO:0000313" key="4">
    <source>
        <dbReference type="Proteomes" id="UP000241769"/>
    </source>
</evidence>
<evidence type="ECO:0000256" key="1">
    <source>
        <dbReference type="SAM" id="MobiDB-lite"/>
    </source>
</evidence>
<proteinExistence type="predicted"/>
<name>A0A2P6MUA3_9EUKA</name>
<evidence type="ECO:0000256" key="2">
    <source>
        <dbReference type="SAM" id="SignalP"/>
    </source>
</evidence>
<dbReference type="InParanoid" id="A0A2P6MUA3"/>
<accession>A0A2P6MUA3</accession>
<evidence type="ECO:0000313" key="3">
    <source>
        <dbReference type="EMBL" id="PRP75295.1"/>
    </source>
</evidence>
<reference evidence="3 4" key="1">
    <citation type="journal article" date="2018" name="Genome Biol. Evol.">
        <title>Multiple Roots of Fruiting Body Formation in Amoebozoa.</title>
        <authorList>
            <person name="Hillmann F."/>
            <person name="Forbes G."/>
            <person name="Novohradska S."/>
            <person name="Ferling I."/>
            <person name="Riege K."/>
            <person name="Groth M."/>
            <person name="Westermann M."/>
            <person name="Marz M."/>
            <person name="Spaller T."/>
            <person name="Winckler T."/>
            <person name="Schaap P."/>
            <person name="Glockner G."/>
        </authorList>
    </citation>
    <scope>NUCLEOTIDE SEQUENCE [LARGE SCALE GENOMIC DNA]</scope>
    <source>
        <strain evidence="3 4">Jena</strain>
    </source>
</reference>
<dbReference type="EMBL" id="MDYQ01000396">
    <property type="protein sequence ID" value="PRP75295.1"/>
    <property type="molecule type" value="Genomic_DNA"/>
</dbReference>
<dbReference type="Proteomes" id="UP000241769">
    <property type="component" value="Unassembled WGS sequence"/>
</dbReference>
<keyword evidence="2" id="KW-0732">Signal</keyword>
<dbReference type="AlphaFoldDB" id="A0A2P6MUA3"/>
<feature type="compositionally biased region" description="Polar residues" evidence="1">
    <location>
        <begin position="49"/>
        <end position="61"/>
    </location>
</feature>
<organism evidence="3 4">
    <name type="scientific">Planoprotostelium fungivorum</name>
    <dbReference type="NCBI Taxonomy" id="1890364"/>
    <lineage>
        <taxon>Eukaryota</taxon>
        <taxon>Amoebozoa</taxon>
        <taxon>Evosea</taxon>
        <taxon>Variosea</taxon>
        <taxon>Cavosteliida</taxon>
        <taxon>Cavosteliaceae</taxon>
        <taxon>Planoprotostelium</taxon>
    </lineage>
</organism>
<feature type="chain" id="PRO_5015170313" evidence="2">
    <location>
        <begin position="25"/>
        <end position="144"/>
    </location>
</feature>
<gene>
    <name evidence="3" type="ORF">PROFUN_15795</name>
</gene>